<evidence type="ECO:0000259" key="3">
    <source>
        <dbReference type="Pfam" id="PF24082"/>
    </source>
</evidence>
<feature type="coiled-coil region" evidence="1">
    <location>
        <begin position="293"/>
        <end position="338"/>
    </location>
</feature>
<evidence type="ECO:0000259" key="4">
    <source>
        <dbReference type="Pfam" id="PF25431"/>
    </source>
</evidence>
<dbReference type="SUPFAM" id="SSF53098">
    <property type="entry name" value="Ribonuclease H-like"/>
    <property type="match status" value="1"/>
</dbReference>
<accession>A0A6I9Z6M9</accession>
<dbReference type="Pfam" id="PF25431">
    <property type="entry name" value="zf-C17orf113"/>
    <property type="match status" value="1"/>
</dbReference>
<dbReference type="GO" id="GO:0097225">
    <property type="term" value="C:sperm midpiece"/>
    <property type="evidence" value="ECO:0007669"/>
    <property type="project" value="TreeGrafter"/>
</dbReference>
<dbReference type="InterPro" id="IPR057456">
    <property type="entry name" value="Znf_C17orf113"/>
</dbReference>
<feature type="compositionally biased region" description="Basic and acidic residues" evidence="2">
    <location>
        <begin position="190"/>
        <end position="212"/>
    </location>
</feature>
<gene>
    <name evidence="6" type="primary">LOC106557161</name>
</gene>
<evidence type="ECO:0000313" key="6">
    <source>
        <dbReference type="RefSeq" id="XP_013931794.1"/>
    </source>
</evidence>
<feature type="compositionally biased region" description="Basic and acidic residues" evidence="2">
    <location>
        <begin position="221"/>
        <end position="255"/>
    </location>
</feature>
<keyword evidence="5" id="KW-1185">Reference proteome</keyword>
<feature type="domain" description="SPEF2 C-terminal" evidence="3">
    <location>
        <begin position="1050"/>
        <end position="1225"/>
    </location>
</feature>
<protein>
    <submittedName>
        <fullName evidence="6">Sperm flagellar protein 2-like</fullName>
    </submittedName>
</protein>
<dbReference type="RefSeq" id="XP_013931794.1">
    <property type="nucleotide sequence ID" value="XM_014076319.1"/>
</dbReference>
<reference evidence="6" key="1">
    <citation type="submission" date="2025-08" db="UniProtKB">
        <authorList>
            <consortium name="RefSeq"/>
        </authorList>
    </citation>
    <scope>IDENTIFICATION</scope>
    <source>
        <tissue evidence="6">Skeletal muscle</tissue>
    </source>
</reference>
<evidence type="ECO:0000256" key="2">
    <source>
        <dbReference type="SAM" id="MobiDB-lite"/>
    </source>
</evidence>
<evidence type="ECO:0000313" key="5">
    <source>
        <dbReference type="Proteomes" id="UP000504617"/>
    </source>
</evidence>
<dbReference type="InterPro" id="IPR012337">
    <property type="entry name" value="RNaseH-like_sf"/>
</dbReference>
<organism evidence="5 6">
    <name type="scientific">Thamnophis sirtalis</name>
    <dbReference type="NCBI Taxonomy" id="35019"/>
    <lineage>
        <taxon>Eukaryota</taxon>
        <taxon>Metazoa</taxon>
        <taxon>Chordata</taxon>
        <taxon>Craniata</taxon>
        <taxon>Vertebrata</taxon>
        <taxon>Euteleostomi</taxon>
        <taxon>Lepidosauria</taxon>
        <taxon>Squamata</taxon>
        <taxon>Bifurcata</taxon>
        <taxon>Unidentata</taxon>
        <taxon>Episquamata</taxon>
        <taxon>Toxicofera</taxon>
        <taxon>Serpentes</taxon>
        <taxon>Colubroidea</taxon>
        <taxon>Colubridae</taxon>
        <taxon>Natricinae</taxon>
        <taxon>Thamnophis</taxon>
    </lineage>
</organism>
<sequence>MDYNSVSDDLWDDDETKEELHQRVTDLRDRLWDICENRREEAEQERCDIMNDGWLPDRIGLLMNHIFSLMQDEMDRFQDTKKLLSDYYRAMEGKIPTDTSSDFSRIPLIDVMERKLSMEESKMKIIPMIAHRSPSPEVNRERIKLIPVKIKEDLFSESVIFNFSPDEKLLTETWHYITTAISSMVSSEIQSKEAEEEKERLLEEMKEKERLRSSIAIAGKGGKEGKGKGGKGEKEGKGGKDGKAVKAKDSKDDKKGKKKGTHTPSATELVATPLSPEELKKQELKLKLKQEYFAALEHEAEAAKSRLELLKVKGLAFLEDLQSKAEETYRNMEKWLGERYLAEMSSVDKLIGVARHRIETSSRIQFELLLEGIDFYVNGDIKVFEDPSLPPRPPSVETASNSTLTISQLSTLHKQFLQVAPKAIAALKQLKSKKVIPGKQNYSKKSRQFPNIWMLKYTWLKYDSDKGIMYCALCRKHNVDLGEKTHNFCSGTDDFILELVDDHHNSEAHAWASCMETASSSTPDSDTTQHVLKNMSKTTLGKIENLFRTCHAIAKTGRPFTDLDWISELDDTKRVNIGSIFRNDKAARIFIHFIAEVERRALKEKLEKCKFFSLISDGITDSGTTEAALVYIQFAHQGKIHCQIVGIQSIDMYDALTVKNAILKTLQTNLKVNLPTHDWARKLVGFGSDGRDVMVGENGVARLLKDIQPCIQSIHCLVHHLEMAYKMALRNTPLFNVLTDLLKNLYCFYHDSPMNKNNLKLICEAYKVTPVVPSRIGGSQWFLRLQTALQILLKGYPAIVLHLSKMGQESDSSNQRKVKDLLKFLLKTDIVKFSHFLLDVINVINILSRVAHNQNTSIADVFATIQSTLEILQVYQKRSGPRERLVETITCFHGYPLVGDGNISATRLELLSSLLNQLRDCFCDASEDVLIASAIGSFKLWPDKFKQEFGETGVSLLIQHYEPVLEWAKVKVDEIETEWNMLKAELYNRYENVRSLTWDLVNRDFFHKYPNILALIDLLLTLPASSSEAARGFGQMKLTMMRLRSKLMFESLIPSKTFIDILFDLITLNLGSNMLPDAWLHLSMYDLQSLSLFLLVNLDTVDWRRFLHAASQPWPIPSVTELLETLQRFQDVDTEGSGFVTQEQYDQVGLWFKGREDLPVPESPIEPLPFNRQKHLIEFLFTLFADPEKDPPQLNYTNMLLYFASYPDAVDGVYRALSVATGIYIQRKSDKHFSLPQMFVTSAEQLITTAAQDEQAEEEAGEEGEEEEEEEKEEKEKEEDDLSIGNDGYISLATLLLVFQYETNKAYDNHRFSSQLTEEDNYEHFIKVYQDLGSEDLKPIKIKLLLKHPFIQDLINNYQGYKLPTIYWTDGTLPWVRDKGLACYGRWKTLMLMFKGYTK</sequence>
<feature type="compositionally biased region" description="Acidic residues" evidence="2">
    <location>
        <begin position="1254"/>
        <end position="1282"/>
    </location>
</feature>
<dbReference type="InterPro" id="IPR056199">
    <property type="entry name" value="SPEF2_C"/>
</dbReference>
<dbReference type="GO" id="GO:0002177">
    <property type="term" value="C:manchette"/>
    <property type="evidence" value="ECO:0007669"/>
    <property type="project" value="TreeGrafter"/>
</dbReference>
<dbReference type="GO" id="GO:0007288">
    <property type="term" value="P:sperm axoneme assembly"/>
    <property type="evidence" value="ECO:0007669"/>
    <property type="project" value="TreeGrafter"/>
</dbReference>
<feature type="region of interest" description="Disordered" evidence="2">
    <location>
        <begin position="185"/>
        <end position="274"/>
    </location>
</feature>
<dbReference type="OrthoDB" id="62528at2759"/>
<dbReference type="GeneID" id="106557161"/>
<dbReference type="Proteomes" id="UP000504617">
    <property type="component" value="Unplaced"/>
</dbReference>
<feature type="domain" description="C17orf113 probable zinc finger" evidence="4">
    <location>
        <begin position="457"/>
        <end position="519"/>
    </location>
</feature>
<dbReference type="PANTHER" id="PTHR14919:SF0">
    <property type="entry name" value="SPERM FLAGELLAR PROTEIN 2"/>
    <property type="match status" value="1"/>
</dbReference>
<dbReference type="PANTHER" id="PTHR14919">
    <property type="entry name" value="KPL2-RELATED"/>
    <property type="match status" value="1"/>
</dbReference>
<dbReference type="Pfam" id="PF24082">
    <property type="entry name" value="SPEF2_C"/>
    <property type="match status" value="1"/>
</dbReference>
<keyword evidence="1" id="KW-0175">Coiled coil</keyword>
<evidence type="ECO:0000256" key="1">
    <source>
        <dbReference type="SAM" id="Coils"/>
    </source>
</evidence>
<feature type="region of interest" description="Disordered" evidence="2">
    <location>
        <begin position="1251"/>
        <end position="1283"/>
    </location>
</feature>
<name>A0A6I9Z6M9_9SAUR</name>
<proteinExistence type="predicted"/>
<dbReference type="KEGG" id="tsr:106557161"/>
<dbReference type="InterPro" id="IPR052634">
    <property type="entry name" value="Sperm_flagellar-bone_growth"/>
</dbReference>